<dbReference type="GO" id="GO:0030638">
    <property type="term" value="P:polyketide metabolic process"/>
    <property type="evidence" value="ECO:0007669"/>
    <property type="project" value="InterPro"/>
</dbReference>
<sequence>MVKLFENTLTSVSAPPTLVVLIPPEQYGWCQQFSEEGYNVFQLDHSPNSEEEFVVALKEAFKKLSAQSNQDWAFISYGIGAKFLTHVREYSTSGTLRACIHFLPQSGNGKDLLLRQEDGRFVPTIFHLTSTQLALHESLIAAAEAGNLEHPLRTSEYPRVAVHVYPKVPESTPFPFLMKAPALVRAGEKSSTDPYIRSATGISYTRTLELLRRELGPHFELEKLWEKHTLYEFVERNAPKTMSTMVAAPYVNHVPTLTGGVGFEDLARFYKVQCGSVHLNISTVLIYVAVVTPPDTELITVSRTVGADRIIDEMIFKCTHTTEIDYFLPGIKPTGKPLEIAIVGVINFRGDKLTFEHIYWDQASALVQLGLLSTNNLPVAGVEVARKVVDPFGLPSNSLMSKWKESEGLPID</sequence>
<protein>
    <recommendedName>
        <fullName evidence="3">NTF2-like protein</fullName>
    </recommendedName>
</protein>
<evidence type="ECO:0008006" key="3">
    <source>
        <dbReference type="Google" id="ProtNLM"/>
    </source>
</evidence>
<evidence type="ECO:0000313" key="1">
    <source>
        <dbReference type="EMBL" id="KAJ3480718.1"/>
    </source>
</evidence>
<evidence type="ECO:0000313" key="2">
    <source>
        <dbReference type="Proteomes" id="UP001212997"/>
    </source>
</evidence>
<dbReference type="PANTHER" id="PTHR38436">
    <property type="entry name" value="POLYKETIDE CYCLASE SNOAL-LIKE DOMAIN"/>
    <property type="match status" value="1"/>
</dbReference>
<dbReference type="AlphaFoldDB" id="A0AAD5UXV8"/>
<gene>
    <name evidence="1" type="ORF">NLI96_g8156</name>
</gene>
<name>A0AAD5UXV8_9APHY</name>
<keyword evidence="2" id="KW-1185">Reference proteome</keyword>
<dbReference type="SUPFAM" id="SSF54427">
    <property type="entry name" value="NTF2-like"/>
    <property type="match status" value="1"/>
</dbReference>
<dbReference type="InterPro" id="IPR009959">
    <property type="entry name" value="Cyclase_SnoaL-like"/>
</dbReference>
<accession>A0AAD5UXV8</accession>
<dbReference type="PANTHER" id="PTHR38436:SF3">
    <property type="entry name" value="CARBOXYMETHYLENEBUTENOLIDASE-RELATED"/>
    <property type="match status" value="1"/>
</dbReference>
<proteinExistence type="predicted"/>
<dbReference type="EMBL" id="JANAWD010000359">
    <property type="protein sequence ID" value="KAJ3480718.1"/>
    <property type="molecule type" value="Genomic_DNA"/>
</dbReference>
<dbReference type="Proteomes" id="UP001212997">
    <property type="component" value="Unassembled WGS sequence"/>
</dbReference>
<comment type="caution">
    <text evidence="1">The sequence shown here is derived from an EMBL/GenBank/DDBJ whole genome shotgun (WGS) entry which is preliminary data.</text>
</comment>
<reference evidence="1" key="1">
    <citation type="submission" date="2022-07" db="EMBL/GenBank/DDBJ databases">
        <title>Genome Sequence of Physisporinus lineatus.</title>
        <authorList>
            <person name="Buettner E."/>
        </authorList>
    </citation>
    <scope>NUCLEOTIDE SEQUENCE</scope>
    <source>
        <strain evidence="1">VT162</strain>
    </source>
</reference>
<dbReference type="InterPro" id="IPR032710">
    <property type="entry name" value="NTF2-like_dom_sf"/>
</dbReference>
<dbReference type="Gene3D" id="3.10.450.50">
    <property type="match status" value="1"/>
</dbReference>
<organism evidence="1 2">
    <name type="scientific">Meripilus lineatus</name>
    <dbReference type="NCBI Taxonomy" id="2056292"/>
    <lineage>
        <taxon>Eukaryota</taxon>
        <taxon>Fungi</taxon>
        <taxon>Dikarya</taxon>
        <taxon>Basidiomycota</taxon>
        <taxon>Agaricomycotina</taxon>
        <taxon>Agaricomycetes</taxon>
        <taxon>Polyporales</taxon>
        <taxon>Meripilaceae</taxon>
        <taxon>Meripilus</taxon>
    </lineage>
</organism>